<gene>
    <name evidence="3" type="ORF">METZ01_LOCUS102928</name>
</gene>
<dbReference type="AlphaFoldDB" id="A0A381WC77"/>
<proteinExistence type="predicted"/>
<protein>
    <submittedName>
        <fullName evidence="3">Uncharacterized protein</fullName>
    </submittedName>
</protein>
<evidence type="ECO:0000256" key="2">
    <source>
        <dbReference type="SAM" id="Phobius"/>
    </source>
</evidence>
<feature type="coiled-coil region" evidence="1">
    <location>
        <begin position="62"/>
        <end position="89"/>
    </location>
</feature>
<evidence type="ECO:0000256" key="1">
    <source>
        <dbReference type="SAM" id="Coils"/>
    </source>
</evidence>
<keyword evidence="2" id="KW-0812">Transmembrane</keyword>
<accession>A0A381WC77</accession>
<evidence type="ECO:0000313" key="3">
    <source>
        <dbReference type="EMBL" id="SVA50074.1"/>
    </source>
</evidence>
<reference evidence="3" key="1">
    <citation type="submission" date="2018-05" db="EMBL/GenBank/DDBJ databases">
        <authorList>
            <person name="Lanie J.A."/>
            <person name="Ng W.-L."/>
            <person name="Kazmierczak K.M."/>
            <person name="Andrzejewski T.M."/>
            <person name="Davidsen T.M."/>
            <person name="Wayne K.J."/>
            <person name="Tettelin H."/>
            <person name="Glass J.I."/>
            <person name="Rusch D."/>
            <person name="Podicherti R."/>
            <person name="Tsui H.-C.T."/>
            <person name="Winkler M.E."/>
        </authorList>
    </citation>
    <scope>NUCLEOTIDE SEQUENCE</scope>
</reference>
<organism evidence="3">
    <name type="scientific">marine metagenome</name>
    <dbReference type="NCBI Taxonomy" id="408172"/>
    <lineage>
        <taxon>unclassified sequences</taxon>
        <taxon>metagenomes</taxon>
        <taxon>ecological metagenomes</taxon>
    </lineage>
</organism>
<name>A0A381WC77_9ZZZZ</name>
<dbReference type="Gene3D" id="1.10.287.2610">
    <property type="match status" value="1"/>
</dbReference>
<sequence>MDKQERYYNIFNLNRLFAISSIFFFVLIVWTFIDDYDRNWKYYQREFRTLESDQTRNLLLKERERIQELEEYQNAISELELAKSGLDSRKDDMSVLVKQERKLQAVNYKAQQELSFIKSDYDATRYRYEDAVTRGNGKVDNLKRQLDELEADVFQKNLIVQEAAASLSSKSAEIDELKKQTDDAMDTVGKFSKQADLIERKLRSVDPTAMTVSNRVASAVRDLPIIDFLNPYIKIKQIILPELRDELNFMRMPKVDRCTTCHLGIDKPGFENAPQPYTTHPNLDLFLASSSSHPIEEYG</sequence>
<feature type="coiled-coil region" evidence="1">
    <location>
        <begin position="132"/>
        <end position="187"/>
    </location>
</feature>
<feature type="transmembrane region" description="Helical" evidence="2">
    <location>
        <begin position="12"/>
        <end position="33"/>
    </location>
</feature>
<keyword evidence="1" id="KW-0175">Coiled coil</keyword>
<feature type="non-terminal residue" evidence="3">
    <location>
        <position position="299"/>
    </location>
</feature>
<keyword evidence="2" id="KW-1133">Transmembrane helix</keyword>
<keyword evidence="2" id="KW-0472">Membrane</keyword>
<dbReference type="EMBL" id="UINC01011333">
    <property type="protein sequence ID" value="SVA50074.1"/>
    <property type="molecule type" value="Genomic_DNA"/>
</dbReference>